<dbReference type="EMBL" id="JARBDR010000908">
    <property type="protein sequence ID" value="KAJ8303765.1"/>
    <property type="molecule type" value="Genomic_DNA"/>
</dbReference>
<evidence type="ECO:0000313" key="4">
    <source>
        <dbReference type="Proteomes" id="UP001217089"/>
    </source>
</evidence>
<gene>
    <name evidence="3" type="ORF">KUTeg_018688</name>
</gene>
<keyword evidence="4" id="KW-1185">Reference proteome</keyword>
<reference evidence="3 4" key="1">
    <citation type="submission" date="2022-12" db="EMBL/GenBank/DDBJ databases">
        <title>Chromosome-level genome of Tegillarca granosa.</title>
        <authorList>
            <person name="Kim J."/>
        </authorList>
    </citation>
    <scope>NUCLEOTIDE SEQUENCE [LARGE SCALE GENOMIC DNA]</scope>
    <source>
        <strain evidence="3">Teg-2019</strain>
        <tissue evidence="3">Adductor muscle</tissue>
    </source>
</reference>
<dbReference type="Pfam" id="PF13613">
    <property type="entry name" value="HTH_Tnp_4"/>
    <property type="match status" value="1"/>
</dbReference>
<comment type="caution">
    <text evidence="3">The sequence shown here is derived from an EMBL/GenBank/DDBJ whole genome shotgun (WGS) entry which is preliminary data.</text>
</comment>
<feature type="region of interest" description="Disordered" evidence="1">
    <location>
        <begin position="34"/>
        <end position="66"/>
    </location>
</feature>
<accession>A0ABQ9EK41</accession>
<evidence type="ECO:0000256" key="1">
    <source>
        <dbReference type="SAM" id="MobiDB-lite"/>
    </source>
</evidence>
<protein>
    <recommendedName>
        <fullName evidence="2">Transposase Helix-turn-helix domain-containing protein</fullName>
    </recommendedName>
</protein>
<dbReference type="Proteomes" id="UP001217089">
    <property type="component" value="Unassembled WGS sequence"/>
</dbReference>
<feature type="domain" description="Transposase Helix-turn-helix" evidence="2">
    <location>
        <begin position="129"/>
        <end position="158"/>
    </location>
</feature>
<dbReference type="InterPro" id="IPR027805">
    <property type="entry name" value="Transposase_HTH_dom"/>
</dbReference>
<organism evidence="3 4">
    <name type="scientific">Tegillarca granosa</name>
    <name type="common">Malaysian cockle</name>
    <name type="synonym">Anadara granosa</name>
    <dbReference type="NCBI Taxonomy" id="220873"/>
    <lineage>
        <taxon>Eukaryota</taxon>
        <taxon>Metazoa</taxon>
        <taxon>Spiralia</taxon>
        <taxon>Lophotrochozoa</taxon>
        <taxon>Mollusca</taxon>
        <taxon>Bivalvia</taxon>
        <taxon>Autobranchia</taxon>
        <taxon>Pteriomorphia</taxon>
        <taxon>Arcoida</taxon>
        <taxon>Arcoidea</taxon>
        <taxon>Arcidae</taxon>
        <taxon>Tegillarca</taxon>
    </lineage>
</organism>
<evidence type="ECO:0000313" key="3">
    <source>
        <dbReference type="EMBL" id="KAJ8303765.1"/>
    </source>
</evidence>
<name>A0ABQ9EK41_TEGGR</name>
<evidence type="ECO:0000259" key="2">
    <source>
        <dbReference type="Pfam" id="PF13613"/>
    </source>
</evidence>
<proteinExistence type="predicted"/>
<sequence>MHAKDKTLWSATLSVESIKQASIRLYKALSSDEHLDPLPATPSIQSQHTQERKPPSRRAFSEPQQKRRRVLIDAVRFENLPEATFKNENDCENFEKARNSTERSSNPVRNKEEISFGYTQSVKSTRPTPVQDQLLLKLMKLRLNFDNKHLAHLFLISAQDFQFGPAGKLS</sequence>